<feature type="non-terminal residue" evidence="2">
    <location>
        <position position="1"/>
    </location>
</feature>
<gene>
    <name evidence="2" type="ORF">PGLA1383_LOCUS9602</name>
</gene>
<proteinExistence type="predicted"/>
<feature type="compositionally biased region" description="Low complexity" evidence="1">
    <location>
        <begin position="117"/>
        <end position="166"/>
    </location>
</feature>
<evidence type="ECO:0000313" key="2">
    <source>
        <dbReference type="EMBL" id="CAE8590895.1"/>
    </source>
</evidence>
<dbReference type="Pfam" id="PF05721">
    <property type="entry name" value="PhyH"/>
    <property type="match status" value="1"/>
</dbReference>
<organism evidence="2 3">
    <name type="scientific">Polarella glacialis</name>
    <name type="common">Dinoflagellate</name>
    <dbReference type="NCBI Taxonomy" id="89957"/>
    <lineage>
        <taxon>Eukaryota</taxon>
        <taxon>Sar</taxon>
        <taxon>Alveolata</taxon>
        <taxon>Dinophyceae</taxon>
        <taxon>Suessiales</taxon>
        <taxon>Suessiaceae</taxon>
        <taxon>Polarella</taxon>
    </lineage>
</organism>
<dbReference type="InterPro" id="IPR008775">
    <property type="entry name" value="Phytyl_CoA_dOase-like"/>
</dbReference>
<reference evidence="2" key="1">
    <citation type="submission" date="2021-02" db="EMBL/GenBank/DDBJ databases">
        <authorList>
            <person name="Dougan E. K."/>
            <person name="Rhodes N."/>
            <person name="Thang M."/>
            <person name="Chan C."/>
        </authorList>
    </citation>
    <scope>NUCLEOTIDE SEQUENCE</scope>
</reference>
<sequence>SGLCSCQDDSCCPRCCNCKTSFLVAANSSSPPVPASGSQPANLHQQQQQHQPIKQQRNKQQQKAEQQKEQQQTKQQQKKQQQKEHQQQKQRLQKQKLQLSKQKLLTQSLLLKKKKQQQQASAQPKQQQQQQQLEQPKQHQQQRQQQQQQQKQERLQQPLQAHSQQQRPLQPLAAGVLKRPAASGSGAPAAKQRKQDAVPLSVFKARVSLDALQREAEKVGFQAKDYLRNGFTVLQHPVLTDEELALALGAAQRVRNISKSSNNGGEFVFLRSQSTDDRRRLFALLNKYLPLLHQLLGGIRLPGSDWAPYAHHNQVQVAIKRPGFEGYGRLDQMSSSLVGHIDQPSKKQIAGKAAANYSLLLGVVLSGDTASRSDAGNLFVAPRTHTMLAEAFRRTEGPVPWYADIAGQHLDPENPPRMKAVRAKPGQAILMHHQTVHGVGPNHSDEGRVNIYFRITSKGRPEGKLLSYPEAMRNPLRETPLLRELVEGQER</sequence>
<feature type="region of interest" description="Disordered" evidence="1">
    <location>
        <begin position="27"/>
        <end position="95"/>
    </location>
</feature>
<keyword evidence="3" id="KW-1185">Reference proteome</keyword>
<dbReference type="EMBL" id="CAJNNV010004538">
    <property type="protein sequence ID" value="CAE8590895.1"/>
    <property type="molecule type" value="Genomic_DNA"/>
</dbReference>
<comment type="caution">
    <text evidence="2">The sequence shown here is derived from an EMBL/GenBank/DDBJ whole genome shotgun (WGS) entry which is preliminary data.</text>
</comment>
<name>A0A813DWJ3_POLGL</name>
<feature type="compositionally biased region" description="Low complexity" evidence="1">
    <location>
        <begin position="27"/>
        <end position="79"/>
    </location>
</feature>
<evidence type="ECO:0000256" key="1">
    <source>
        <dbReference type="SAM" id="MobiDB-lite"/>
    </source>
</evidence>
<evidence type="ECO:0000313" key="3">
    <source>
        <dbReference type="Proteomes" id="UP000654075"/>
    </source>
</evidence>
<dbReference type="Gene3D" id="2.60.120.620">
    <property type="entry name" value="q2cbj1_9rhob like domain"/>
    <property type="match status" value="1"/>
</dbReference>
<dbReference type="AlphaFoldDB" id="A0A813DWJ3"/>
<protein>
    <submittedName>
        <fullName evidence="2">Uncharacterized protein</fullName>
    </submittedName>
</protein>
<dbReference type="SUPFAM" id="SSF51197">
    <property type="entry name" value="Clavaminate synthase-like"/>
    <property type="match status" value="1"/>
</dbReference>
<feature type="region of interest" description="Disordered" evidence="1">
    <location>
        <begin position="115"/>
        <end position="197"/>
    </location>
</feature>
<feature type="compositionally biased region" description="Low complexity" evidence="1">
    <location>
        <begin position="180"/>
        <end position="190"/>
    </location>
</feature>
<accession>A0A813DWJ3</accession>
<dbReference type="Proteomes" id="UP000654075">
    <property type="component" value="Unassembled WGS sequence"/>
</dbReference>